<accession>K0S2Y6</accession>
<name>K0S2Y6_THAOC</name>
<reference evidence="1 2" key="1">
    <citation type="journal article" date="2012" name="Genome Biol.">
        <title>Genome and low-iron response of an oceanic diatom adapted to chronic iron limitation.</title>
        <authorList>
            <person name="Lommer M."/>
            <person name="Specht M."/>
            <person name="Roy A.S."/>
            <person name="Kraemer L."/>
            <person name="Andreson R."/>
            <person name="Gutowska M.A."/>
            <person name="Wolf J."/>
            <person name="Bergner S.V."/>
            <person name="Schilhabel M.B."/>
            <person name="Klostermeier U.C."/>
            <person name="Beiko R.G."/>
            <person name="Rosenstiel P."/>
            <person name="Hippler M."/>
            <person name="Laroche J."/>
        </authorList>
    </citation>
    <scope>NUCLEOTIDE SEQUENCE [LARGE SCALE GENOMIC DNA]</scope>
    <source>
        <strain evidence="1 2">CCMP1005</strain>
    </source>
</reference>
<dbReference type="AlphaFoldDB" id="K0S2Y6"/>
<proteinExistence type="predicted"/>
<organism evidence="1 2">
    <name type="scientific">Thalassiosira oceanica</name>
    <name type="common">Marine diatom</name>
    <dbReference type="NCBI Taxonomy" id="159749"/>
    <lineage>
        <taxon>Eukaryota</taxon>
        <taxon>Sar</taxon>
        <taxon>Stramenopiles</taxon>
        <taxon>Ochrophyta</taxon>
        <taxon>Bacillariophyta</taxon>
        <taxon>Coscinodiscophyceae</taxon>
        <taxon>Thalassiosirophycidae</taxon>
        <taxon>Thalassiosirales</taxon>
        <taxon>Thalassiosiraceae</taxon>
        <taxon>Thalassiosira</taxon>
    </lineage>
</organism>
<evidence type="ECO:0000313" key="2">
    <source>
        <dbReference type="Proteomes" id="UP000266841"/>
    </source>
</evidence>
<dbReference type="Proteomes" id="UP000266841">
    <property type="component" value="Unassembled WGS sequence"/>
</dbReference>
<keyword evidence="2" id="KW-1185">Reference proteome</keyword>
<comment type="caution">
    <text evidence="1">The sequence shown here is derived from an EMBL/GenBank/DDBJ whole genome shotgun (WGS) entry which is preliminary data.</text>
</comment>
<gene>
    <name evidence="1" type="ORF">THAOC_20650</name>
</gene>
<sequence length="161" mass="17858">MLANLTTNHFGRSSSPMRPIGIDCGKPGRINLSCLGLSASDTAFHCSTLSFVLLWRAWRQHQVVPKEHDTRFFTTHPCVRLRGAPHRGLRQPAALVVNLDWTCPKRLGGGDIYETTPLPDVNGVYCHPEFSEDNIFFGADRLDRVASGQSVASRRSALQQT</sequence>
<protein>
    <submittedName>
        <fullName evidence="1">Uncharacterized protein</fullName>
    </submittedName>
</protein>
<dbReference type="EMBL" id="AGNL01023470">
    <property type="protein sequence ID" value="EJK59164.1"/>
    <property type="molecule type" value="Genomic_DNA"/>
</dbReference>
<evidence type="ECO:0000313" key="1">
    <source>
        <dbReference type="EMBL" id="EJK59164.1"/>
    </source>
</evidence>